<evidence type="ECO:0000256" key="1">
    <source>
        <dbReference type="ARBA" id="ARBA00010716"/>
    </source>
</evidence>
<evidence type="ECO:0000313" key="8">
    <source>
        <dbReference type="Proteomes" id="UP001207582"/>
    </source>
</evidence>
<keyword evidence="8" id="KW-1185">Reference proteome</keyword>
<dbReference type="RefSeq" id="WP_264772935.1">
    <property type="nucleotide sequence ID" value="NZ_JAPDOG010000019.1"/>
</dbReference>
<keyword evidence="4 5" id="KW-0119">Carbohydrate metabolism</keyword>
<dbReference type="Pfam" id="PF01979">
    <property type="entry name" value="Amidohydro_1"/>
    <property type="match status" value="1"/>
</dbReference>
<protein>
    <submittedName>
        <fullName evidence="7">N-acetylglucosamine-6-phosphate deacetylase</fullName>
        <ecNumber evidence="7">3.5.1.25</ecNumber>
    </submittedName>
</protein>
<dbReference type="Gene3D" id="2.30.40.10">
    <property type="entry name" value="Urease, subunit C, domain 1"/>
    <property type="match status" value="1"/>
</dbReference>
<sequence>MRKRALRGANIFDGTTLHAGKSVLLDGAIVRGIVSPGEIPADFDIVELDGGTLLPGFVDLQVNGGGGVMFNDVTSPDGVAAIAEAHATTGTRALLPTLITDTPAKTRAAVDAVADAIRRGVPGILGIHLEGPHLSLARKGAHDPSLIRPMEEEDAAFLCAAAGRLPNLMVTVAPENVTTAQIARLTEAGVIVSLGHTDCDLAAAEAAFSAGARCVTHLFNAMSQMGNREPGLVGATLATPGISAGLIADGIHVHAASIRVALSSKRPPGSIFLVTDAMSTVGSDIAEFTLNGRRVIRRDGRLTLADGTLAGADLDFPTAILVLVERVGVAVGTALAMATSAPASVLRDARGFGAIRKDAPWNGIHLDGMGRYRDLAWI</sequence>
<dbReference type="InterPro" id="IPR032466">
    <property type="entry name" value="Metal_Hydrolase"/>
</dbReference>
<dbReference type="SUPFAM" id="SSF51338">
    <property type="entry name" value="Composite domain of metallo-dependent hydrolases"/>
    <property type="match status" value="1"/>
</dbReference>
<comment type="similarity">
    <text evidence="1 5">Belongs to the metallo-dependent hydrolases superfamily. NagA family.</text>
</comment>
<dbReference type="EC" id="3.5.1.25" evidence="7"/>
<dbReference type="InterPro" id="IPR011059">
    <property type="entry name" value="Metal-dep_hydrolase_composite"/>
</dbReference>
<feature type="domain" description="Amidohydrolase-related" evidence="6">
    <location>
        <begin position="52"/>
        <end position="357"/>
    </location>
</feature>
<dbReference type="Proteomes" id="UP001207582">
    <property type="component" value="Unassembled WGS sequence"/>
</dbReference>
<dbReference type="EMBL" id="JAPDOG010000019">
    <property type="protein sequence ID" value="MCW3783450.1"/>
    <property type="molecule type" value="Genomic_DNA"/>
</dbReference>
<evidence type="ECO:0000256" key="2">
    <source>
        <dbReference type="ARBA" id="ARBA00022723"/>
    </source>
</evidence>
<dbReference type="InterPro" id="IPR003764">
    <property type="entry name" value="GlcNAc_6-P_deAcase"/>
</dbReference>
<dbReference type="Gene3D" id="3.20.20.140">
    <property type="entry name" value="Metal-dependent hydrolases"/>
    <property type="match status" value="1"/>
</dbReference>
<reference evidence="7 8" key="1">
    <citation type="submission" date="2022-10" db="EMBL/GenBank/DDBJ databases">
        <title>Defluviimonas sp. CAU 1641 isolated from mud.</title>
        <authorList>
            <person name="Kim W."/>
        </authorList>
    </citation>
    <scope>NUCLEOTIDE SEQUENCE [LARGE SCALE GENOMIC DNA]</scope>
    <source>
        <strain evidence="7 8">CAU 1641</strain>
    </source>
</reference>
<organism evidence="7 8">
    <name type="scientific">Defluviimonas salinarum</name>
    <dbReference type="NCBI Taxonomy" id="2992147"/>
    <lineage>
        <taxon>Bacteria</taxon>
        <taxon>Pseudomonadati</taxon>
        <taxon>Pseudomonadota</taxon>
        <taxon>Alphaproteobacteria</taxon>
        <taxon>Rhodobacterales</taxon>
        <taxon>Paracoccaceae</taxon>
        <taxon>Albidovulum</taxon>
    </lineage>
</organism>
<evidence type="ECO:0000256" key="4">
    <source>
        <dbReference type="ARBA" id="ARBA00023277"/>
    </source>
</evidence>
<proteinExistence type="inferred from homology"/>
<evidence type="ECO:0000256" key="3">
    <source>
        <dbReference type="ARBA" id="ARBA00022801"/>
    </source>
</evidence>
<dbReference type="PANTHER" id="PTHR11113:SF14">
    <property type="entry name" value="N-ACETYLGLUCOSAMINE-6-PHOSPHATE DEACETYLASE"/>
    <property type="match status" value="1"/>
</dbReference>
<gene>
    <name evidence="7" type="primary">nagA</name>
    <name evidence="7" type="ORF">OM960_18070</name>
</gene>
<dbReference type="PANTHER" id="PTHR11113">
    <property type="entry name" value="N-ACETYLGLUCOSAMINE-6-PHOSPHATE DEACETYLASE"/>
    <property type="match status" value="1"/>
</dbReference>
<accession>A0ABT3J707</accession>
<keyword evidence="2" id="KW-0479">Metal-binding</keyword>
<keyword evidence="3 5" id="KW-0378">Hydrolase</keyword>
<name>A0ABT3J707_9RHOB</name>
<dbReference type="SUPFAM" id="SSF51556">
    <property type="entry name" value="Metallo-dependent hydrolases"/>
    <property type="match status" value="1"/>
</dbReference>
<evidence type="ECO:0000256" key="5">
    <source>
        <dbReference type="PIRNR" id="PIRNR038994"/>
    </source>
</evidence>
<evidence type="ECO:0000259" key="6">
    <source>
        <dbReference type="Pfam" id="PF01979"/>
    </source>
</evidence>
<evidence type="ECO:0000313" key="7">
    <source>
        <dbReference type="EMBL" id="MCW3783450.1"/>
    </source>
</evidence>
<dbReference type="GO" id="GO:0008448">
    <property type="term" value="F:N-acetylglucosamine-6-phosphate deacetylase activity"/>
    <property type="evidence" value="ECO:0007669"/>
    <property type="project" value="UniProtKB-EC"/>
</dbReference>
<dbReference type="PIRSF" id="PIRSF038994">
    <property type="entry name" value="NagA"/>
    <property type="match status" value="1"/>
</dbReference>
<comment type="caution">
    <text evidence="7">The sequence shown here is derived from an EMBL/GenBank/DDBJ whole genome shotgun (WGS) entry which is preliminary data.</text>
</comment>
<dbReference type="NCBIfam" id="TIGR00221">
    <property type="entry name" value="nagA"/>
    <property type="match status" value="1"/>
</dbReference>
<dbReference type="InterPro" id="IPR006680">
    <property type="entry name" value="Amidohydro-rel"/>
</dbReference>